<organism evidence="4 5">
    <name type="scientific">Actinomadura rubrobrunea</name>
    <dbReference type="NCBI Taxonomy" id="115335"/>
    <lineage>
        <taxon>Bacteria</taxon>
        <taxon>Bacillati</taxon>
        <taxon>Actinomycetota</taxon>
        <taxon>Actinomycetes</taxon>
        <taxon>Streptosporangiales</taxon>
        <taxon>Thermomonosporaceae</taxon>
        <taxon>Actinomadura</taxon>
    </lineage>
</organism>
<dbReference type="InterPro" id="IPR036052">
    <property type="entry name" value="TrpB-like_PALP_sf"/>
</dbReference>
<dbReference type="GO" id="GO:1901605">
    <property type="term" value="P:alpha-amino acid metabolic process"/>
    <property type="evidence" value="ECO:0007669"/>
    <property type="project" value="UniProtKB-ARBA"/>
</dbReference>
<proteinExistence type="predicted"/>
<evidence type="ECO:0000313" key="5">
    <source>
        <dbReference type="Proteomes" id="UP001165124"/>
    </source>
</evidence>
<evidence type="ECO:0000256" key="2">
    <source>
        <dbReference type="ARBA" id="ARBA00022898"/>
    </source>
</evidence>
<keyword evidence="5" id="KW-1185">Reference proteome</keyword>
<evidence type="ECO:0000313" key="4">
    <source>
        <dbReference type="EMBL" id="GLW65163.1"/>
    </source>
</evidence>
<reference evidence="4" key="1">
    <citation type="submission" date="2023-02" db="EMBL/GenBank/DDBJ databases">
        <title>Actinomadura rubrobrunea NBRC 14622.</title>
        <authorList>
            <person name="Ichikawa N."/>
            <person name="Sato H."/>
            <person name="Tonouchi N."/>
        </authorList>
    </citation>
    <scope>NUCLEOTIDE SEQUENCE</scope>
    <source>
        <strain evidence="4">NBRC 14622</strain>
    </source>
</reference>
<dbReference type="Proteomes" id="UP001165124">
    <property type="component" value="Unassembled WGS sequence"/>
</dbReference>
<evidence type="ECO:0000259" key="3">
    <source>
        <dbReference type="Pfam" id="PF00291"/>
    </source>
</evidence>
<gene>
    <name evidence="4" type="primary">cysK</name>
    <name evidence="4" type="ORF">Arub01_34070</name>
</gene>
<evidence type="ECO:0000256" key="1">
    <source>
        <dbReference type="ARBA" id="ARBA00001933"/>
    </source>
</evidence>
<dbReference type="AlphaFoldDB" id="A0A9W6UWL4"/>
<dbReference type="InterPro" id="IPR001926">
    <property type="entry name" value="TrpB-like_PALP"/>
</dbReference>
<name>A0A9W6UWL4_9ACTN</name>
<dbReference type="EMBL" id="BSRZ01000008">
    <property type="protein sequence ID" value="GLW65163.1"/>
    <property type="molecule type" value="Genomic_DNA"/>
</dbReference>
<dbReference type="Pfam" id="PF00291">
    <property type="entry name" value="PALP"/>
    <property type="match status" value="1"/>
</dbReference>
<dbReference type="PANTHER" id="PTHR10314">
    <property type="entry name" value="CYSTATHIONINE BETA-SYNTHASE"/>
    <property type="match status" value="1"/>
</dbReference>
<comment type="caution">
    <text evidence="4">The sequence shown here is derived from an EMBL/GenBank/DDBJ whole genome shotgun (WGS) entry which is preliminary data.</text>
</comment>
<dbReference type="SUPFAM" id="SSF53686">
    <property type="entry name" value="Tryptophan synthase beta subunit-like PLP-dependent enzymes"/>
    <property type="match status" value="1"/>
</dbReference>
<comment type="cofactor">
    <cofactor evidence="1">
        <name>pyridoxal 5'-phosphate</name>
        <dbReference type="ChEBI" id="CHEBI:597326"/>
    </cofactor>
</comment>
<dbReference type="Gene3D" id="3.40.50.1100">
    <property type="match status" value="2"/>
</dbReference>
<sequence>MDEEAAERKSDPVRVHEFPLPGSWGIRLYLLDESANPTGSLKHRMARALFRHAIRCGRIGRNTLVIEATGGNAAVSQAYFARLLDLPFVAVMPRKSSPEKIERIERHGGAVRLVHPPLAIYDEAEKLAGEYGGHYMDYLANGARAVAASGGDDDIGRVLFERLALEGAPAPAWVVMGAGSGTTATMIGRYIRRHGLDTRLAVVDPENSAYFPGWVMESGEYTTGMPSRIEGIGRPRIEPSFDIAVVDLVVPVPDAASLAAMRFLYETTGLHGGGSTGTNLWGAFLMVAKMRREGRRGAVATLICDDGDLYRDTYYSDAWLQKKNFDLAPNLERLREFIATGELAR</sequence>
<accession>A0A9W6UWL4</accession>
<protein>
    <submittedName>
        <fullName evidence="4">Cysteine synthase</fullName>
    </submittedName>
</protein>
<dbReference type="InterPro" id="IPR050214">
    <property type="entry name" value="Cys_Synth/Cystath_Beta-Synth"/>
</dbReference>
<feature type="domain" description="Tryptophan synthase beta chain-like PALP" evidence="3">
    <location>
        <begin position="23"/>
        <end position="305"/>
    </location>
</feature>
<keyword evidence="2" id="KW-0663">Pyridoxal phosphate</keyword>